<accession>A0A1H4B275</accession>
<organism evidence="5 6">
    <name type="scientific">Thiothrix caldifontis</name>
    <dbReference type="NCBI Taxonomy" id="525918"/>
    <lineage>
        <taxon>Bacteria</taxon>
        <taxon>Pseudomonadati</taxon>
        <taxon>Pseudomonadota</taxon>
        <taxon>Gammaproteobacteria</taxon>
        <taxon>Thiotrichales</taxon>
        <taxon>Thiotrichaceae</taxon>
        <taxon>Thiothrix</taxon>
    </lineage>
</organism>
<dbReference type="Gene3D" id="3.40.630.30">
    <property type="match status" value="1"/>
</dbReference>
<keyword evidence="3" id="KW-0808">Transferase</keyword>
<reference evidence="5 6" key="1">
    <citation type="submission" date="2016-10" db="EMBL/GenBank/DDBJ databases">
        <authorList>
            <person name="de Groot N.N."/>
        </authorList>
    </citation>
    <scope>NUCLEOTIDE SEQUENCE [LARGE SCALE GENOMIC DNA]</scope>
    <source>
        <strain evidence="5 6">DSM 21228</strain>
    </source>
</reference>
<protein>
    <recommendedName>
        <fullName evidence="7">N-acetyltransferase domain-containing protein</fullName>
    </recommendedName>
</protein>
<dbReference type="EMBL" id="FNQP01000007">
    <property type="protein sequence ID" value="SEA42186.1"/>
    <property type="molecule type" value="Genomic_DNA"/>
</dbReference>
<dbReference type="Proteomes" id="UP000199397">
    <property type="component" value="Unassembled WGS sequence"/>
</dbReference>
<keyword evidence="6" id="KW-1185">Reference proteome</keyword>
<keyword evidence="4" id="KW-0012">Acyltransferase</keyword>
<dbReference type="AlphaFoldDB" id="A0A1H4B275"/>
<evidence type="ECO:0000256" key="3">
    <source>
        <dbReference type="ARBA" id="ARBA00022679"/>
    </source>
</evidence>
<name>A0A1H4B275_9GAMM</name>
<proteinExistence type="inferred from homology"/>
<evidence type="ECO:0008006" key="7">
    <source>
        <dbReference type="Google" id="ProtNLM"/>
    </source>
</evidence>
<evidence type="ECO:0000256" key="4">
    <source>
        <dbReference type="ARBA" id="ARBA00023315"/>
    </source>
</evidence>
<dbReference type="STRING" id="525918.SAMN05660964_01569"/>
<gene>
    <name evidence="5" type="ORF">SAMN05660964_01569</name>
</gene>
<dbReference type="PANTHER" id="PTHR36449">
    <property type="entry name" value="ACETYLTRANSFERASE-RELATED"/>
    <property type="match status" value="1"/>
</dbReference>
<dbReference type="GO" id="GO:0016746">
    <property type="term" value="F:acyltransferase activity"/>
    <property type="evidence" value="ECO:0007669"/>
    <property type="project" value="UniProtKB-KW"/>
</dbReference>
<keyword evidence="2" id="KW-1277">Toxin-antitoxin system</keyword>
<evidence type="ECO:0000256" key="1">
    <source>
        <dbReference type="ARBA" id="ARBA00009342"/>
    </source>
</evidence>
<dbReference type="InterPro" id="IPR016181">
    <property type="entry name" value="Acyl_CoA_acyltransferase"/>
</dbReference>
<sequence length="144" mass="16032">MHPPRKSPLCNYHQLGVSRTNVICDTGSGKVTGFVSLTAAEICREFLPESEQRNRPRTVPAILLGQLAVDPEYQEQGLEKSLLFFAFRTAVQISEQIGCGCVITHPLDDSVRTFSGTVGFRTSPFDRNRSMVVRIKDLQQNGFC</sequence>
<evidence type="ECO:0000313" key="5">
    <source>
        <dbReference type="EMBL" id="SEA42186.1"/>
    </source>
</evidence>
<comment type="similarity">
    <text evidence="1">Belongs to the acetyltransferase family. GNAT subfamily.</text>
</comment>
<evidence type="ECO:0000313" key="6">
    <source>
        <dbReference type="Proteomes" id="UP000199397"/>
    </source>
</evidence>
<evidence type="ECO:0000256" key="2">
    <source>
        <dbReference type="ARBA" id="ARBA00022649"/>
    </source>
</evidence>
<dbReference type="SUPFAM" id="SSF55729">
    <property type="entry name" value="Acyl-CoA N-acyltransferases (Nat)"/>
    <property type="match status" value="1"/>
</dbReference>
<dbReference type="RefSeq" id="WP_175517879.1">
    <property type="nucleotide sequence ID" value="NZ_FNQP01000007.1"/>
</dbReference>
<dbReference type="PANTHER" id="PTHR36449:SF1">
    <property type="entry name" value="ACETYLTRANSFERASE"/>
    <property type="match status" value="1"/>
</dbReference>